<organism evidence="2 3">
    <name type="scientific">Viridothelium virens</name>
    <name type="common">Speckled blister lichen</name>
    <name type="synonym">Trypethelium virens</name>
    <dbReference type="NCBI Taxonomy" id="1048519"/>
    <lineage>
        <taxon>Eukaryota</taxon>
        <taxon>Fungi</taxon>
        <taxon>Dikarya</taxon>
        <taxon>Ascomycota</taxon>
        <taxon>Pezizomycotina</taxon>
        <taxon>Dothideomycetes</taxon>
        <taxon>Dothideomycetes incertae sedis</taxon>
        <taxon>Trypetheliales</taxon>
        <taxon>Trypetheliaceae</taxon>
        <taxon>Viridothelium</taxon>
    </lineage>
</organism>
<name>A0A6A6H800_VIRVR</name>
<dbReference type="AlphaFoldDB" id="A0A6A6H800"/>
<evidence type="ECO:0000313" key="3">
    <source>
        <dbReference type="Proteomes" id="UP000800092"/>
    </source>
</evidence>
<feature type="region of interest" description="Disordered" evidence="1">
    <location>
        <begin position="138"/>
        <end position="163"/>
    </location>
</feature>
<accession>A0A6A6H800</accession>
<gene>
    <name evidence="2" type="ORF">EV356DRAFT_185282</name>
</gene>
<feature type="region of interest" description="Disordered" evidence="1">
    <location>
        <begin position="76"/>
        <end position="111"/>
    </location>
</feature>
<keyword evidence="3" id="KW-1185">Reference proteome</keyword>
<proteinExistence type="predicted"/>
<dbReference type="Proteomes" id="UP000800092">
    <property type="component" value="Unassembled WGS sequence"/>
</dbReference>
<reference evidence="2" key="1">
    <citation type="journal article" date="2020" name="Stud. Mycol.">
        <title>101 Dothideomycetes genomes: a test case for predicting lifestyles and emergence of pathogens.</title>
        <authorList>
            <person name="Haridas S."/>
            <person name="Albert R."/>
            <person name="Binder M."/>
            <person name="Bloem J."/>
            <person name="Labutti K."/>
            <person name="Salamov A."/>
            <person name="Andreopoulos B."/>
            <person name="Baker S."/>
            <person name="Barry K."/>
            <person name="Bills G."/>
            <person name="Bluhm B."/>
            <person name="Cannon C."/>
            <person name="Castanera R."/>
            <person name="Culley D."/>
            <person name="Daum C."/>
            <person name="Ezra D."/>
            <person name="Gonzalez J."/>
            <person name="Henrissat B."/>
            <person name="Kuo A."/>
            <person name="Liang C."/>
            <person name="Lipzen A."/>
            <person name="Lutzoni F."/>
            <person name="Magnuson J."/>
            <person name="Mondo S."/>
            <person name="Nolan M."/>
            <person name="Ohm R."/>
            <person name="Pangilinan J."/>
            <person name="Park H.-J."/>
            <person name="Ramirez L."/>
            <person name="Alfaro M."/>
            <person name="Sun H."/>
            <person name="Tritt A."/>
            <person name="Yoshinaga Y."/>
            <person name="Zwiers L.-H."/>
            <person name="Turgeon B."/>
            <person name="Goodwin S."/>
            <person name="Spatafora J."/>
            <person name="Crous P."/>
            <person name="Grigoriev I."/>
        </authorList>
    </citation>
    <scope>NUCLEOTIDE SEQUENCE</scope>
    <source>
        <strain evidence="2">Tuck. ex Michener</strain>
    </source>
</reference>
<protein>
    <submittedName>
        <fullName evidence="2">Uncharacterized protein</fullName>
    </submittedName>
</protein>
<evidence type="ECO:0000313" key="2">
    <source>
        <dbReference type="EMBL" id="KAF2233978.1"/>
    </source>
</evidence>
<dbReference type="EMBL" id="ML991802">
    <property type="protein sequence ID" value="KAF2233978.1"/>
    <property type="molecule type" value="Genomic_DNA"/>
</dbReference>
<evidence type="ECO:0000256" key="1">
    <source>
        <dbReference type="SAM" id="MobiDB-lite"/>
    </source>
</evidence>
<sequence length="227" mass="24490">MSLTMRDKTGIRGADIAQSLLKQSTLLCTPCWQQMLDYNDDSPVPPANSLCATCRSVAVTALESMGYRPKAERAVAPEKLAKKTKKTSANVSDGKGSKPELKVPSHTSSLPKTMALEESLSAAEGSRSVDRGKVIPATLSDRHKETSGQKPTVNGPPAPLGSSGDVLVPDGSRHRPYKIFSKGVQSNPSTSLKVAIVYRDLFHAWFLVEFFAFVSDVLELASNLCFH</sequence>